<feature type="compositionally biased region" description="Basic and acidic residues" evidence="5">
    <location>
        <begin position="568"/>
        <end position="589"/>
    </location>
</feature>
<organism evidence="7 8">
    <name type="scientific">Aedes albopictus</name>
    <name type="common">Asian tiger mosquito</name>
    <name type="synonym">Stegomyia albopicta</name>
    <dbReference type="NCBI Taxonomy" id="7160"/>
    <lineage>
        <taxon>Eukaryota</taxon>
        <taxon>Metazoa</taxon>
        <taxon>Ecdysozoa</taxon>
        <taxon>Arthropoda</taxon>
        <taxon>Hexapoda</taxon>
        <taxon>Insecta</taxon>
        <taxon>Pterygota</taxon>
        <taxon>Neoptera</taxon>
        <taxon>Endopterygota</taxon>
        <taxon>Diptera</taxon>
        <taxon>Nematocera</taxon>
        <taxon>Culicoidea</taxon>
        <taxon>Culicidae</taxon>
        <taxon>Culicinae</taxon>
        <taxon>Aedini</taxon>
        <taxon>Aedes</taxon>
        <taxon>Stegomyia</taxon>
    </lineage>
</organism>
<name>A0ABM1YJS0_AEDAL</name>
<reference evidence="8" key="1">
    <citation type="journal article" date="2015" name="Proc. Natl. Acad. Sci. U.S.A.">
        <title>Genome sequence of the Asian Tiger mosquito, Aedes albopictus, reveals insights into its biology, genetics, and evolution.</title>
        <authorList>
            <person name="Chen X.G."/>
            <person name="Jiang X."/>
            <person name="Gu J."/>
            <person name="Xu M."/>
            <person name="Wu Y."/>
            <person name="Deng Y."/>
            <person name="Zhang C."/>
            <person name="Bonizzoni M."/>
            <person name="Dermauw W."/>
            <person name="Vontas J."/>
            <person name="Armbruster P."/>
            <person name="Huang X."/>
            <person name="Yang Y."/>
            <person name="Zhang H."/>
            <person name="He W."/>
            <person name="Peng H."/>
            <person name="Liu Y."/>
            <person name="Wu K."/>
            <person name="Chen J."/>
            <person name="Lirakis M."/>
            <person name="Topalis P."/>
            <person name="Van Leeuwen T."/>
            <person name="Hall A.B."/>
            <person name="Jiang X."/>
            <person name="Thorpe C."/>
            <person name="Mueller R.L."/>
            <person name="Sun C."/>
            <person name="Waterhouse R.M."/>
            <person name="Yan G."/>
            <person name="Tu Z.J."/>
            <person name="Fang X."/>
            <person name="James A.A."/>
        </authorList>
    </citation>
    <scope>NUCLEOTIDE SEQUENCE [LARGE SCALE GENOMIC DNA]</scope>
    <source>
        <strain evidence="8">Foshan</strain>
    </source>
</reference>
<dbReference type="Pfam" id="PF03467">
    <property type="entry name" value="Smg4_UPF3"/>
    <property type="match status" value="1"/>
</dbReference>
<feature type="compositionally biased region" description="Low complexity" evidence="5">
    <location>
        <begin position="590"/>
        <end position="601"/>
    </location>
</feature>
<dbReference type="Gene3D" id="3.30.70.330">
    <property type="match status" value="1"/>
</dbReference>
<comment type="similarity">
    <text evidence="2">Belongs to the RENT3 family.</text>
</comment>
<reference evidence="7" key="2">
    <citation type="submission" date="2025-05" db="UniProtKB">
        <authorList>
            <consortium name="EnsemblMetazoa"/>
        </authorList>
    </citation>
    <scope>IDENTIFICATION</scope>
    <source>
        <strain evidence="7">Foshan</strain>
    </source>
</reference>
<comment type="subcellular location">
    <subcellularLocation>
        <location evidence="1">Nucleus</location>
    </subcellularLocation>
</comment>
<feature type="region of interest" description="Disordered" evidence="5">
    <location>
        <begin position="1"/>
        <end position="83"/>
    </location>
</feature>
<feature type="compositionally biased region" description="Basic and acidic residues" evidence="5">
    <location>
        <begin position="631"/>
        <end position="649"/>
    </location>
</feature>
<evidence type="ECO:0000313" key="8">
    <source>
        <dbReference type="Proteomes" id="UP000069940"/>
    </source>
</evidence>
<dbReference type="EnsemblMetazoa" id="AALFPA23_009793.R13554">
    <property type="protein sequence ID" value="AALFPA23_009793.P13554"/>
    <property type="gene ID" value="AALFPA23_009793"/>
</dbReference>
<dbReference type="Proteomes" id="UP000069940">
    <property type="component" value="Unassembled WGS sequence"/>
</dbReference>
<dbReference type="SUPFAM" id="SSF54928">
    <property type="entry name" value="RNA-binding domain, RBD"/>
    <property type="match status" value="1"/>
</dbReference>
<feature type="compositionally biased region" description="Basic and acidic residues" evidence="5">
    <location>
        <begin position="51"/>
        <end position="60"/>
    </location>
</feature>
<feature type="compositionally biased region" description="Basic and acidic residues" evidence="5">
    <location>
        <begin position="395"/>
        <end position="436"/>
    </location>
</feature>
<keyword evidence="8" id="KW-1185">Reference proteome</keyword>
<evidence type="ECO:0000256" key="1">
    <source>
        <dbReference type="ARBA" id="ARBA00004123"/>
    </source>
</evidence>
<evidence type="ECO:0000313" key="7">
    <source>
        <dbReference type="EnsemblMetazoa" id="AALFPA23_009793.P13554"/>
    </source>
</evidence>
<keyword evidence="4" id="KW-0539">Nucleus</keyword>
<feature type="compositionally biased region" description="Polar residues" evidence="5">
    <location>
        <begin position="22"/>
        <end position="35"/>
    </location>
</feature>
<evidence type="ECO:0000256" key="4">
    <source>
        <dbReference type="ARBA" id="ARBA00023242"/>
    </source>
</evidence>
<feature type="region of interest" description="Disordered" evidence="5">
    <location>
        <begin position="472"/>
        <end position="671"/>
    </location>
</feature>
<evidence type="ECO:0000256" key="5">
    <source>
        <dbReference type="SAM" id="MobiDB-lite"/>
    </source>
</evidence>
<dbReference type="InterPro" id="IPR035979">
    <property type="entry name" value="RBD_domain_sf"/>
</dbReference>
<evidence type="ECO:0000256" key="3">
    <source>
        <dbReference type="ARBA" id="ARBA00023161"/>
    </source>
</evidence>
<feature type="compositionally biased region" description="Basic and acidic residues" evidence="5">
    <location>
        <begin position="265"/>
        <end position="277"/>
    </location>
</feature>
<evidence type="ECO:0000259" key="6">
    <source>
        <dbReference type="Pfam" id="PF03467"/>
    </source>
</evidence>
<keyword evidence="3" id="KW-0866">Nonsense-mediated mRNA decay</keyword>
<dbReference type="InterPro" id="IPR039722">
    <property type="entry name" value="Upf3"/>
</dbReference>
<feature type="compositionally biased region" description="Basic and acidic residues" evidence="5">
    <location>
        <begin position="289"/>
        <end position="384"/>
    </location>
</feature>
<accession>A0ABM1YJS0</accession>
<dbReference type="InterPro" id="IPR005120">
    <property type="entry name" value="UPF3_dom"/>
</dbReference>
<feature type="region of interest" description="Disordered" evidence="5">
    <location>
        <begin position="230"/>
        <end position="443"/>
    </location>
</feature>
<evidence type="ECO:0000256" key="2">
    <source>
        <dbReference type="ARBA" id="ARBA00005991"/>
    </source>
</evidence>
<dbReference type="InterPro" id="IPR012677">
    <property type="entry name" value="Nucleotide-bd_a/b_plait_sf"/>
</dbReference>
<dbReference type="RefSeq" id="XP_019560073.3">
    <property type="nucleotide sequence ID" value="XM_019704528.3"/>
</dbReference>
<feature type="domain" description="UPF3" evidence="6">
    <location>
        <begin position="76"/>
        <end position="233"/>
    </location>
</feature>
<dbReference type="PANTHER" id="PTHR13112">
    <property type="entry name" value="UPF3 REGULATOR OF NONSENSE TRANSCRIPTS-LIKE PROTEIN"/>
    <property type="match status" value="1"/>
</dbReference>
<proteinExistence type="inferred from homology"/>
<protein>
    <recommendedName>
        <fullName evidence="6">UPF3 domain-containing protein</fullName>
    </recommendedName>
</protein>
<sequence length="687" mass="77792">MPTTVNLPEKLPDARGKGNTGGEDSSSANNGNPKSMTEPPDPVVTKAKPAGKKEKKDGSGSKRNKKAKKDAPRPLTKVVIRRLPPSMDEETFRKQIEPMPDHDDFYFVSGDWSLGRNASSRAYINFTKAEDIYLFKDKFDGYIFVDSKGVEYPAVVEFAPFQELPRNRSRKKDVKCGTIETDTHFLAFKEALEAEEKDTAGKSKSKLEYTYKIKDEEKITSTPLLEYIAQKRQEKRDEKRKKNEEKKKQRKEERQKKSGKAVPEAIKEEKTKEEEIVVRTVPSRLDPNQGKKDFGKKEKIEIVKDAKEKDKRQRNRKEKDKERVKPEKEEGGEGEPEKVLSRKQERDRLRKEKEKARKQEEREKKASGEVPKKEKETKQEHKQESQSQKPTPVEAPKKEVKKYSERRKETRARAETRLAELEDKDRKDAATGDEFKSITVPKVDIKKSILTPHVAPFIPKEKSTIILGESSFTLPPAFPQKSNPVTPSQQPSEDLPPPPAKKEPTPLPETAAPDSSSSERKADIDEKLKEAREARKIRNKDRPSIEIYQPRKRLMSNGANAAAGSKEGATKSEDDNKAKEKSDSDRSGSDKSAAAKPAPHGGAKDKEKRHKLTKKASDKERPKDRRARRKNSSEAEKDCDARKTSREEPPPPAEPFPTTSTTEEKATQKATVTEVVEALEGVKLEDS</sequence>
<dbReference type="PANTHER" id="PTHR13112:SF0">
    <property type="entry name" value="FI21285P1"/>
    <property type="match status" value="1"/>
</dbReference>
<dbReference type="GeneID" id="109428707"/>
<feature type="compositionally biased region" description="Basic and acidic residues" evidence="5">
    <location>
        <begin position="517"/>
        <end position="544"/>
    </location>
</feature>
<feature type="compositionally biased region" description="Polar residues" evidence="5">
    <location>
        <begin position="480"/>
        <end position="492"/>
    </location>
</feature>
<feature type="compositionally biased region" description="Basic and acidic residues" evidence="5">
    <location>
        <begin position="230"/>
        <end position="256"/>
    </location>
</feature>